<organism evidence="8 9">
    <name type="scientific">Mycobacterium gallinarum</name>
    <dbReference type="NCBI Taxonomy" id="39689"/>
    <lineage>
        <taxon>Bacteria</taxon>
        <taxon>Bacillati</taxon>
        <taxon>Actinomycetota</taxon>
        <taxon>Actinomycetes</taxon>
        <taxon>Mycobacteriales</taxon>
        <taxon>Mycobacteriaceae</taxon>
        <taxon>Mycobacterium</taxon>
    </lineage>
</organism>
<sequence length="182" mass="18904">MTLRKMFVGLAFGLVCVAGAAGCDASTSTGGESTSVSETESAQLEQELQSKPSLEAAQTEYQAAVQNMATDIAALTPGTTFNIEQNTWVGCGGEYASTSAKQAYVMAVFSGPISDAVWPQALQIVKDGAAQVGASEFGTFKDNPGDHDVYIAGPDGVEFRLGTQKASTLTAKSDCRLSEADK</sequence>
<evidence type="ECO:0000256" key="6">
    <source>
        <dbReference type="ARBA" id="ARBA00023288"/>
    </source>
</evidence>
<keyword evidence="9" id="KW-1185">Reference proteome</keyword>
<evidence type="ECO:0000256" key="7">
    <source>
        <dbReference type="SAM" id="SignalP"/>
    </source>
</evidence>
<keyword evidence="6" id="KW-0449">Lipoprotein</keyword>
<evidence type="ECO:0000313" key="9">
    <source>
        <dbReference type="Proteomes" id="UP000465785"/>
    </source>
</evidence>
<feature type="signal peptide" evidence="7">
    <location>
        <begin position="1"/>
        <end position="20"/>
    </location>
</feature>
<evidence type="ECO:0000256" key="2">
    <source>
        <dbReference type="ARBA" id="ARBA00022475"/>
    </source>
</evidence>
<comment type="subcellular location">
    <subcellularLocation>
        <location evidence="1">Cell membrane</location>
        <topology evidence="1">Lipid-anchor</topology>
    </subcellularLocation>
</comment>
<keyword evidence="3 7" id="KW-0732">Signal</keyword>
<evidence type="ECO:0000256" key="5">
    <source>
        <dbReference type="ARBA" id="ARBA00023139"/>
    </source>
</evidence>
<dbReference type="Pfam" id="PF16708">
    <property type="entry name" value="LppA"/>
    <property type="match status" value="1"/>
</dbReference>
<dbReference type="InterPro" id="IPR032018">
    <property type="entry name" value="LppA/LppB/LprP"/>
</dbReference>
<dbReference type="AlphaFoldDB" id="A0A9W4FHX3"/>
<accession>A0A9W4FHX3</accession>
<dbReference type="Gene3D" id="3.30.2030.20">
    <property type="match status" value="1"/>
</dbReference>
<protein>
    <recommendedName>
        <fullName evidence="10">LppA-like lipoprotein</fullName>
    </recommendedName>
</protein>
<evidence type="ECO:0000256" key="3">
    <source>
        <dbReference type="ARBA" id="ARBA00022729"/>
    </source>
</evidence>
<evidence type="ECO:0000256" key="4">
    <source>
        <dbReference type="ARBA" id="ARBA00023136"/>
    </source>
</evidence>
<keyword evidence="2" id="KW-1003">Cell membrane</keyword>
<feature type="chain" id="PRO_5040894580" description="LppA-like lipoprotein" evidence="7">
    <location>
        <begin position="21"/>
        <end position="182"/>
    </location>
</feature>
<name>A0A9W4FHX3_9MYCO</name>
<evidence type="ECO:0000256" key="1">
    <source>
        <dbReference type="ARBA" id="ARBA00004193"/>
    </source>
</evidence>
<dbReference type="EMBL" id="AP022601">
    <property type="protein sequence ID" value="BBY95649.1"/>
    <property type="molecule type" value="Genomic_DNA"/>
</dbReference>
<keyword evidence="4" id="KW-0472">Membrane</keyword>
<proteinExistence type="predicted"/>
<dbReference type="GO" id="GO:0005886">
    <property type="term" value="C:plasma membrane"/>
    <property type="evidence" value="ECO:0007669"/>
    <property type="project" value="UniProtKB-SubCell"/>
</dbReference>
<dbReference type="PROSITE" id="PS51257">
    <property type="entry name" value="PROKAR_LIPOPROTEIN"/>
    <property type="match status" value="1"/>
</dbReference>
<keyword evidence="5" id="KW-0564">Palmitate</keyword>
<gene>
    <name evidence="8" type="primary">lppV</name>
    <name evidence="8" type="ORF">MGALJ_53180</name>
</gene>
<evidence type="ECO:0008006" key="10">
    <source>
        <dbReference type="Google" id="ProtNLM"/>
    </source>
</evidence>
<dbReference type="KEGG" id="mgau:MGALJ_53180"/>
<reference evidence="8 9" key="1">
    <citation type="journal article" date="2019" name="Emerg. Microbes Infect.">
        <title>Comprehensive subspecies identification of 175 nontuberculous mycobacteria species based on 7547 genomic profiles.</title>
        <authorList>
            <person name="Matsumoto Y."/>
            <person name="Kinjo T."/>
            <person name="Motooka D."/>
            <person name="Nabeya D."/>
            <person name="Jung N."/>
            <person name="Uechi K."/>
            <person name="Horii T."/>
            <person name="Iida T."/>
            <person name="Fujita J."/>
            <person name="Nakamura S."/>
        </authorList>
    </citation>
    <scope>NUCLEOTIDE SEQUENCE [LARGE SCALE GENOMIC DNA]</scope>
    <source>
        <strain evidence="8 9">JCM 6399</strain>
    </source>
</reference>
<dbReference type="RefSeq" id="WP_232076351.1">
    <property type="nucleotide sequence ID" value="NZ_AP022601.1"/>
</dbReference>
<dbReference type="Proteomes" id="UP000465785">
    <property type="component" value="Chromosome"/>
</dbReference>
<evidence type="ECO:0000313" key="8">
    <source>
        <dbReference type="EMBL" id="BBY95649.1"/>
    </source>
</evidence>